<dbReference type="SUPFAM" id="SSF52266">
    <property type="entry name" value="SGNH hydrolase"/>
    <property type="match status" value="1"/>
</dbReference>
<evidence type="ECO:0000256" key="1">
    <source>
        <dbReference type="ARBA" id="ARBA00008668"/>
    </source>
</evidence>
<dbReference type="OrthoDB" id="2141316at2759"/>
<evidence type="ECO:0000256" key="2">
    <source>
        <dbReference type="ARBA" id="ARBA00022801"/>
    </source>
</evidence>
<dbReference type="PANTHER" id="PTHR43695">
    <property type="entry name" value="PUTATIVE (AFU_ORTHOLOGUE AFUA_2G17250)-RELATED"/>
    <property type="match status" value="1"/>
</dbReference>
<dbReference type="EMBL" id="KZ613501">
    <property type="protein sequence ID" value="PMD17090.1"/>
    <property type="molecule type" value="Genomic_DNA"/>
</dbReference>
<dbReference type="PANTHER" id="PTHR43695:SF1">
    <property type="entry name" value="RHAMNOGALACTURONAN ACETYLESTERASE"/>
    <property type="match status" value="1"/>
</dbReference>
<dbReference type="AlphaFoldDB" id="A0A2J6PSU1"/>
<dbReference type="Gene3D" id="3.40.50.1110">
    <property type="entry name" value="SGNH hydrolase"/>
    <property type="match status" value="1"/>
</dbReference>
<protein>
    <submittedName>
        <fullName evidence="3">Carbohydrate esterase family 12 protein</fullName>
    </submittedName>
</protein>
<organism evidence="3 4">
    <name type="scientific">Hyaloscypha hepaticicola</name>
    <dbReference type="NCBI Taxonomy" id="2082293"/>
    <lineage>
        <taxon>Eukaryota</taxon>
        <taxon>Fungi</taxon>
        <taxon>Dikarya</taxon>
        <taxon>Ascomycota</taxon>
        <taxon>Pezizomycotina</taxon>
        <taxon>Leotiomycetes</taxon>
        <taxon>Helotiales</taxon>
        <taxon>Hyaloscyphaceae</taxon>
        <taxon>Hyaloscypha</taxon>
    </lineage>
</organism>
<sequence length="225" mass="23212">MALGGGRAGTQGWGVYLPYSLKGVKVVNDAIAGTSAPSYYNGSHFSKIASLVTAGDYLIIEFGHNDGGSLSSDNGHSDCAGSGSQTCTTAAQVVVQTYVTYLTETAKSIVAKGAKVIISSPTPDHPCESGTCSYTPSRFTGYCKIEVQNVGAMASLVDHGQYVANEFIKLGASAVDGYYPKDHTHTSPAGANVVAAQFVKGVLCAQDSFAAYVKNTTAGIDGKCL</sequence>
<dbReference type="InterPro" id="IPR036514">
    <property type="entry name" value="SGNH_hydro_sf"/>
</dbReference>
<reference evidence="3 4" key="1">
    <citation type="submission" date="2016-05" db="EMBL/GenBank/DDBJ databases">
        <title>A degradative enzymes factory behind the ericoid mycorrhizal symbiosis.</title>
        <authorList>
            <consortium name="DOE Joint Genome Institute"/>
            <person name="Martino E."/>
            <person name="Morin E."/>
            <person name="Grelet G."/>
            <person name="Kuo A."/>
            <person name="Kohler A."/>
            <person name="Daghino S."/>
            <person name="Barry K."/>
            <person name="Choi C."/>
            <person name="Cichocki N."/>
            <person name="Clum A."/>
            <person name="Copeland A."/>
            <person name="Hainaut M."/>
            <person name="Haridas S."/>
            <person name="Labutti K."/>
            <person name="Lindquist E."/>
            <person name="Lipzen A."/>
            <person name="Khouja H.-R."/>
            <person name="Murat C."/>
            <person name="Ohm R."/>
            <person name="Olson A."/>
            <person name="Spatafora J."/>
            <person name="Veneault-Fourrey C."/>
            <person name="Henrissat B."/>
            <person name="Grigoriev I."/>
            <person name="Martin F."/>
            <person name="Perotto S."/>
        </authorList>
    </citation>
    <scope>NUCLEOTIDE SEQUENCE [LARGE SCALE GENOMIC DNA]</scope>
    <source>
        <strain evidence="3 4">UAMH 7357</strain>
    </source>
</reference>
<dbReference type="InterPro" id="IPR001087">
    <property type="entry name" value="GDSL"/>
</dbReference>
<dbReference type="Pfam" id="PF00657">
    <property type="entry name" value="Lipase_GDSL"/>
    <property type="match status" value="1"/>
</dbReference>
<gene>
    <name evidence="3" type="ORF">NA56DRAFT_662411</name>
</gene>
<dbReference type="GO" id="GO:0016788">
    <property type="term" value="F:hydrolase activity, acting on ester bonds"/>
    <property type="evidence" value="ECO:0007669"/>
    <property type="project" value="InterPro"/>
</dbReference>
<accession>A0A2J6PSU1</accession>
<dbReference type="InterPro" id="IPR037459">
    <property type="entry name" value="RhgT-like"/>
</dbReference>
<keyword evidence="2" id="KW-0378">Hydrolase</keyword>
<dbReference type="Proteomes" id="UP000235672">
    <property type="component" value="Unassembled WGS sequence"/>
</dbReference>
<name>A0A2J6PSU1_9HELO</name>
<proteinExistence type="inferred from homology"/>
<evidence type="ECO:0000313" key="4">
    <source>
        <dbReference type="Proteomes" id="UP000235672"/>
    </source>
</evidence>
<evidence type="ECO:0000313" key="3">
    <source>
        <dbReference type="EMBL" id="PMD17090.1"/>
    </source>
</evidence>
<keyword evidence="4" id="KW-1185">Reference proteome</keyword>
<comment type="similarity">
    <text evidence="1">Belongs to the 'GDSL' lipolytic enzyme family.</text>
</comment>